<evidence type="ECO:0000313" key="5">
    <source>
        <dbReference type="EMBL" id="KAB1438322.1"/>
    </source>
</evidence>
<dbReference type="EMBL" id="WAGX01000005">
    <property type="protein sequence ID" value="KAB1438322.1"/>
    <property type="molecule type" value="Genomic_DNA"/>
</dbReference>
<evidence type="ECO:0000256" key="2">
    <source>
        <dbReference type="ARBA" id="ARBA00007639"/>
    </source>
</evidence>
<dbReference type="SUPFAM" id="SSF56300">
    <property type="entry name" value="Metallo-dependent phosphatases"/>
    <property type="match status" value="1"/>
</dbReference>
<dbReference type="InterPro" id="IPR029052">
    <property type="entry name" value="Metallo-depent_PP-like"/>
</dbReference>
<dbReference type="InterPro" id="IPR028082">
    <property type="entry name" value="Peripla_BP_I"/>
</dbReference>
<dbReference type="InterPro" id="IPR025997">
    <property type="entry name" value="SBP_2_dom"/>
</dbReference>
<keyword evidence="3" id="KW-0732">Signal</keyword>
<feature type="domain" description="Periplasmic binding protein" evidence="4">
    <location>
        <begin position="395"/>
        <end position="652"/>
    </location>
</feature>
<comment type="caution">
    <text evidence="5">The sequence shown here is derived from an EMBL/GenBank/DDBJ whole genome shotgun (WGS) entry which is preliminary data.</text>
</comment>
<evidence type="ECO:0000256" key="1">
    <source>
        <dbReference type="ARBA" id="ARBA00004196"/>
    </source>
</evidence>
<dbReference type="OrthoDB" id="569491at2"/>
<reference evidence="5 6" key="1">
    <citation type="submission" date="2019-09" db="EMBL/GenBank/DDBJ databases">
        <authorList>
            <person name="Valk L.C."/>
        </authorList>
    </citation>
    <scope>NUCLEOTIDE SEQUENCE [LARGE SCALE GENOMIC DNA]</scope>
    <source>
        <strain evidence="5">GalUA</strain>
    </source>
</reference>
<dbReference type="Pfam" id="PF13407">
    <property type="entry name" value="Peripla_BP_4"/>
    <property type="match status" value="1"/>
</dbReference>
<keyword evidence="6" id="KW-1185">Reference proteome</keyword>
<proteinExistence type="inferred from homology"/>
<dbReference type="GO" id="GO:0030313">
    <property type="term" value="C:cell envelope"/>
    <property type="evidence" value="ECO:0007669"/>
    <property type="project" value="UniProtKB-SubCell"/>
</dbReference>
<evidence type="ECO:0000259" key="4">
    <source>
        <dbReference type="Pfam" id="PF13407"/>
    </source>
</evidence>
<name>A0A7V7QKI4_9FIRM</name>
<evidence type="ECO:0000313" key="6">
    <source>
        <dbReference type="Proteomes" id="UP000461768"/>
    </source>
</evidence>
<dbReference type="AlphaFoldDB" id="A0A7V7QKI4"/>
<dbReference type="RefSeq" id="WP_151145570.1">
    <property type="nucleotide sequence ID" value="NZ_WAGX01000005.1"/>
</dbReference>
<sequence>MEERNLVIVLSDIHMGTNAPTVWYRKEIHEKYVVSVLNYIIDLAESIEEVVLLGDIFEFWSYPPEQLPPSIDDIIRTHPNILGKEGKLREALSALKGRMVFIPGDHDMNVTKADLDKLRTNDGYVMKYHYGVYVPIYDTHMQFMHGHECTAVNAPYFISHISPLPLGYFVTRAMAYKIHKDLMTTPNKSISDLNEYSSYSYNDFLPKLPFFYENFDNKYNTVCSFIDALINVTGMPGNLPIQINRFITVTLDEVKTIYQNKGILGHQIELSNILDDYNSMYVADSFLKKCCKESINIVVMGHTHAPMIYNNDYKHINTGYMCPPVSKLRFHPVTFGVFEILQRKFELIRVTGDKYIQITPLHRKNESNNIMKFKKKENNVEMKESILPPQKILTFGWSVFDASLEFWQTMQSGVVSKARELGINLLLNDEKSNSIEMVTGSIDMITQGIDALIIAPYNPELMPVVVENAQKYNIPVVAIDTGTGGANVAAFIVSDNFGGGVLAGEYALDLIEEYKLVSKNFAIIKVQQTAKYALLRGEGFEGVLTQAGYDLVAEVTANSIEEEAYVEMKKILLDYKDDLAVVFSENGTMALGAARAIVEAGKKGQILLIGFDAGPSILEAIKRGDMQGTIAQQPFRMGELGVEIAHTILLGEPVTFDDWQTKQILMEVFLVNEKGEFSRDVK</sequence>
<comment type="similarity">
    <text evidence="2">Belongs to the bacterial solute-binding protein 2 family.</text>
</comment>
<evidence type="ECO:0000256" key="3">
    <source>
        <dbReference type="ARBA" id="ARBA00022729"/>
    </source>
</evidence>
<dbReference type="PANTHER" id="PTHR46847">
    <property type="entry name" value="D-ALLOSE-BINDING PERIPLASMIC PROTEIN-RELATED"/>
    <property type="match status" value="1"/>
</dbReference>
<gene>
    <name evidence="5" type="ORF">F7O84_12285</name>
</gene>
<reference evidence="5 6" key="2">
    <citation type="submission" date="2020-02" db="EMBL/GenBank/DDBJ databases">
        <title>Candidatus Galacturonibacter soehngenii shows hetero-acetogenic catabolism of galacturonic acid but lacks a canonical carbon monoxide dehydrogenase/acetyl-CoA synthase complex.</title>
        <authorList>
            <person name="Diender M."/>
            <person name="Stouten G.R."/>
            <person name="Petersen J.F."/>
            <person name="Nielsen P.H."/>
            <person name="Dueholm M.S."/>
            <person name="Pronk J.T."/>
            <person name="Van Loosdrecht M.C.M."/>
        </authorList>
    </citation>
    <scope>NUCLEOTIDE SEQUENCE [LARGE SCALE GENOMIC DNA]</scope>
    <source>
        <strain evidence="5">GalUA</strain>
    </source>
</reference>
<comment type="subcellular location">
    <subcellularLocation>
        <location evidence="1">Cell envelope</location>
    </subcellularLocation>
</comment>
<dbReference type="Proteomes" id="UP000461768">
    <property type="component" value="Unassembled WGS sequence"/>
</dbReference>
<dbReference type="Gene3D" id="3.60.21.10">
    <property type="match status" value="1"/>
</dbReference>
<protein>
    <submittedName>
        <fullName evidence="5">Substrate-binding domain-containing protein</fullName>
    </submittedName>
</protein>
<dbReference type="Gene3D" id="3.40.50.2300">
    <property type="match status" value="2"/>
</dbReference>
<dbReference type="SUPFAM" id="SSF53822">
    <property type="entry name" value="Periplasmic binding protein-like I"/>
    <property type="match status" value="1"/>
</dbReference>
<accession>A0A7V7QKI4</accession>
<dbReference type="PANTHER" id="PTHR46847:SF1">
    <property type="entry name" value="D-ALLOSE-BINDING PERIPLASMIC PROTEIN-RELATED"/>
    <property type="match status" value="1"/>
</dbReference>
<dbReference type="GO" id="GO:0030246">
    <property type="term" value="F:carbohydrate binding"/>
    <property type="evidence" value="ECO:0007669"/>
    <property type="project" value="UniProtKB-ARBA"/>
</dbReference>
<organism evidence="5 6">
    <name type="scientific">Candidatus Galacturonatibacter soehngenii</name>
    <dbReference type="NCBI Taxonomy" id="2307010"/>
    <lineage>
        <taxon>Bacteria</taxon>
        <taxon>Bacillati</taxon>
        <taxon>Bacillota</taxon>
        <taxon>Clostridia</taxon>
        <taxon>Lachnospirales</taxon>
        <taxon>Lachnospiraceae</taxon>
        <taxon>Candidatus Galacturonatibacter</taxon>
    </lineage>
</organism>